<reference evidence="2" key="1">
    <citation type="submission" date="2020-08" db="EMBL/GenBank/DDBJ databases">
        <title>Multicomponent nature underlies the extraordinary mechanical properties of spider dragline silk.</title>
        <authorList>
            <person name="Kono N."/>
            <person name="Nakamura H."/>
            <person name="Mori M."/>
            <person name="Yoshida Y."/>
            <person name="Ohtoshi R."/>
            <person name="Malay A.D."/>
            <person name="Moran D.A.P."/>
            <person name="Tomita M."/>
            <person name="Numata K."/>
            <person name="Arakawa K."/>
        </authorList>
    </citation>
    <scope>NUCLEOTIDE SEQUENCE</scope>
</reference>
<accession>A0A8X6MJU0</accession>
<name>A0A8X6MJU0_9ARAC</name>
<evidence type="ECO:0000256" key="1">
    <source>
        <dbReference type="SAM" id="MobiDB-lite"/>
    </source>
</evidence>
<evidence type="ECO:0000313" key="3">
    <source>
        <dbReference type="Proteomes" id="UP000886998"/>
    </source>
</evidence>
<evidence type="ECO:0000313" key="2">
    <source>
        <dbReference type="EMBL" id="GFS58395.1"/>
    </source>
</evidence>
<comment type="caution">
    <text evidence="2">The sequence shown here is derived from an EMBL/GenBank/DDBJ whole genome shotgun (WGS) entry which is preliminary data.</text>
</comment>
<feature type="compositionally biased region" description="Basic residues" evidence="1">
    <location>
        <begin position="1"/>
        <end position="11"/>
    </location>
</feature>
<protein>
    <submittedName>
        <fullName evidence="2">Uncharacterized protein</fullName>
    </submittedName>
</protein>
<dbReference type="AlphaFoldDB" id="A0A8X6MJU0"/>
<sequence>MNSSHAKHRISQHTTEDSITVPSTQAGVTTSCTSNANSQGPIIPNNPSWSDNLVLQGIHNTKTTHNAHEHQYYRKRIKTITQRNSPVWFL</sequence>
<feature type="region of interest" description="Disordered" evidence="1">
    <location>
        <begin position="1"/>
        <end position="48"/>
    </location>
</feature>
<dbReference type="Proteomes" id="UP000886998">
    <property type="component" value="Unassembled WGS sequence"/>
</dbReference>
<gene>
    <name evidence="2" type="ORF">TNIN_23551</name>
</gene>
<dbReference type="PROSITE" id="PS51257">
    <property type="entry name" value="PROKAR_LIPOPROTEIN"/>
    <property type="match status" value="1"/>
</dbReference>
<feature type="compositionally biased region" description="Polar residues" evidence="1">
    <location>
        <begin position="17"/>
        <end position="48"/>
    </location>
</feature>
<dbReference type="EMBL" id="BMAV01027334">
    <property type="protein sequence ID" value="GFS58395.1"/>
    <property type="molecule type" value="Genomic_DNA"/>
</dbReference>
<keyword evidence="3" id="KW-1185">Reference proteome</keyword>
<organism evidence="2 3">
    <name type="scientific">Trichonephila inaurata madagascariensis</name>
    <dbReference type="NCBI Taxonomy" id="2747483"/>
    <lineage>
        <taxon>Eukaryota</taxon>
        <taxon>Metazoa</taxon>
        <taxon>Ecdysozoa</taxon>
        <taxon>Arthropoda</taxon>
        <taxon>Chelicerata</taxon>
        <taxon>Arachnida</taxon>
        <taxon>Araneae</taxon>
        <taxon>Araneomorphae</taxon>
        <taxon>Entelegynae</taxon>
        <taxon>Araneoidea</taxon>
        <taxon>Nephilidae</taxon>
        <taxon>Trichonephila</taxon>
        <taxon>Trichonephila inaurata</taxon>
    </lineage>
</organism>
<proteinExistence type="predicted"/>